<evidence type="ECO:0000256" key="1">
    <source>
        <dbReference type="ARBA" id="ARBA00022801"/>
    </source>
</evidence>
<dbReference type="CDD" id="cd07197">
    <property type="entry name" value="nitrilase"/>
    <property type="match status" value="1"/>
</dbReference>
<keyword evidence="4" id="KW-1185">Reference proteome</keyword>
<dbReference type="InterPro" id="IPR050345">
    <property type="entry name" value="Aliph_Amidase/BUP"/>
</dbReference>
<feature type="domain" description="CN hydrolase" evidence="2">
    <location>
        <begin position="11"/>
        <end position="258"/>
    </location>
</feature>
<protein>
    <submittedName>
        <fullName evidence="3">Carbon-nitrogen hydrolase family protein</fullName>
    </submittedName>
</protein>
<evidence type="ECO:0000259" key="2">
    <source>
        <dbReference type="PROSITE" id="PS50263"/>
    </source>
</evidence>
<dbReference type="AlphaFoldDB" id="A0A1S1N7P1"/>
<dbReference type="GO" id="GO:0050126">
    <property type="term" value="F:N-carbamoylputrescine amidase activity"/>
    <property type="evidence" value="ECO:0007669"/>
    <property type="project" value="TreeGrafter"/>
</dbReference>
<proteinExistence type="predicted"/>
<dbReference type="EMBL" id="MNAN01000028">
    <property type="protein sequence ID" value="OHU96027.1"/>
    <property type="molecule type" value="Genomic_DNA"/>
</dbReference>
<gene>
    <name evidence="3" type="ORF">BIW53_09515</name>
</gene>
<dbReference type="STRING" id="327939.BIW53_09515"/>
<organism evidence="3 4">
    <name type="scientific">Pseudoalteromonas byunsanensis</name>
    <dbReference type="NCBI Taxonomy" id="327939"/>
    <lineage>
        <taxon>Bacteria</taxon>
        <taxon>Pseudomonadati</taxon>
        <taxon>Pseudomonadota</taxon>
        <taxon>Gammaproteobacteria</taxon>
        <taxon>Alteromonadales</taxon>
        <taxon>Pseudoalteromonadaceae</taxon>
        <taxon>Pseudoalteromonas</taxon>
    </lineage>
</organism>
<comment type="caution">
    <text evidence="3">The sequence shown here is derived from an EMBL/GenBank/DDBJ whole genome shotgun (WGS) entry which is preliminary data.</text>
</comment>
<accession>A0A1S1N7P1</accession>
<dbReference type="Pfam" id="PF00795">
    <property type="entry name" value="CN_hydrolase"/>
    <property type="match status" value="1"/>
</dbReference>
<dbReference type="Proteomes" id="UP000180253">
    <property type="component" value="Unassembled WGS sequence"/>
</dbReference>
<evidence type="ECO:0000313" key="3">
    <source>
        <dbReference type="EMBL" id="OHU96027.1"/>
    </source>
</evidence>
<name>A0A1S1N7P1_9GAMM</name>
<sequence length="258" mass="27761">MFLGVEVREQVVIGLAQSPVVKGDVTENLKTHMAMIAQASELGCDIVAFPELSLSGYELELLNTLAVEPEAENFKGLSQAAMANNIIVIAGCPLSSKSSEKPAIGAVICFEDGEIEFYSKQFLHAGEENYCSTGTRDYVFNCKHHRIALAVCADFSAPEHSKNAAKAGADVYLVSALISQAGFEPDSKLFAQIAKTHHFPVLLSNHISVTGGWSSAGNNAVWDKTGQMLACTNTKTPSLLRCSILERDIRAIKADIKL</sequence>
<evidence type="ECO:0000313" key="4">
    <source>
        <dbReference type="Proteomes" id="UP000180253"/>
    </source>
</evidence>
<keyword evidence="1 3" id="KW-0378">Hydrolase</keyword>
<dbReference type="PANTHER" id="PTHR43674:SF2">
    <property type="entry name" value="BETA-UREIDOPROPIONASE"/>
    <property type="match status" value="1"/>
</dbReference>
<dbReference type="InterPro" id="IPR036526">
    <property type="entry name" value="C-N_Hydrolase_sf"/>
</dbReference>
<dbReference type="GO" id="GO:0033388">
    <property type="term" value="P:putrescine biosynthetic process from arginine"/>
    <property type="evidence" value="ECO:0007669"/>
    <property type="project" value="TreeGrafter"/>
</dbReference>
<dbReference type="SUPFAM" id="SSF56317">
    <property type="entry name" value="Carbon-nitrogen hydrolase"/>
    <property type="match status" value="1"/>
</dbReference>
<dbReference type="PANTHER" id="PTHR43674">
    <property type="entry name" value="NITRILASE C965.09-RELATED"/>
    <property type="match status" value="1"/>
</dbReference>
<dbReference type="PROSITE" id="PS50263">
    <property type="entry name" value="CN_HYDROLASE"/>
    <property type="match status" value="1"/>
</dbReference>
<dbReference type="Gene3D" id="3.60.110.10">
    <property type="entry name" value="Carbon-nitrogen hydrolase"/>
    <property type="match status" value="1"/>
</dbReference>
<dbReference type="InterPro" id="IPR003010">
    <property type="entry name" value="C-N_Hydrolase"/>
</dbReference>
<reference evidence="3 4" key="1">
    <citation type="submission" date="2016-10" db="EMBL/GenBank/DDBJ databases">
        <title>Pseudoalteromonas amylolytica sp. nov., isolated from the surface seawater.</title>
        <authorList>
            <person name="Wu Y.-H."/>
            <person name="Cheng H."/>
            <person name="Jin X.-B."/>
            <person name="Wang C.-S."/>
            <person name="Xu X.-W."/>
        </authorList>
    </citation>
    <scope>NUCLEOTIDE SEQUENCE [LARGE SCALE GENOMIC DNA]</scope>
    <source>
        <strain evidence="3 4">JCM 12483</strain>
    </source>
</reference>